<dbReference type="SUPFAM" id="SSF82866">
    <property type="entry name" value="Multidrug efflux transporter AcrB transmembrane domain"/>
    <property type="match status" value="2"/>
</dbReference>
<dbReference type="EMBL" id="CADCUY010000604">
    <property type="protein sequence ID" value="CAA9440020.1"/>
    <property type="molecule type" value="Genomic_DNA"/>
</dbReference>
<evidence type="ECO:0000256" key="1">
    <source>
        <dbReference type="ARBA" id="ARBA00004651"/>
    </source>
</evidence>
<dbReference type="GO" id="GO:0005886">
    <property type="term" value="C:plasma membrane"/>
    <property type="evidence" value="ECO:0007669"/>
    <property type="project" value="UniProtKB-SubCell"/>
</dbReference>
<reference evidence="8" key="1">
    <citation type="submission" date="2020-02" db="EMBL/GenBank/DDBJ databases">
        <authorList>
            <person name="Meier V. D."/>
        </authorList>
    </citation>
    <scope>NUCLEOTIDE SEQUENCE</scope>
    <source>
        <strain evidence="8">AVDCRST_MAG35</strain>
    </source>
</reference>
<dbReference type="InterPro" id="IPR000731">
    <property type="entry name" value="SSD"/>
</dbReference>
<feature type="transmembrane region" description="Helical" evidence="6">
    <location>
        <begin position="541"/>
        <end position="560"/>
    </location>
</feature>
<accession>A0A6J4QF34</accession>
<evidence type="ECO:0000256" key="3">
    <source>
        <dbReference type="ARBA" id="ARBA00022692"/>
    </source>
</evidence>
<evidence type="ECO:0000313" key="8">
    <source>
        <dbReference type="EMBL" id="CAA9440020.1"/>
    </source>
</evidence>
<sequence>MTRWTDWMLGHRVVVVLAWVVIAVTGGVLAPRTVEALTYDFDLPGQPAYEANQLITEQFGTAGQYDPLVLVAAPGAGTLDDPAVAASLEEQVARVAAAAPGTRYVSPGTGGGEALVAPDGSTAVALLYPPVVPGPEPYLAAQPALEAAAARSDVAGAPLALTGTTVVAEGSSGSDRGVLVEILLGGTGALVVLVLVFGSLLAAVPLVVAAVSILATFLCLLGLTAVTDVSFVVQYLVALIGLGVAIDYSLLIVMRWREERSHGADSATAVRLAMATAGRSVLFSGITVTISLAALVAVPLPFLRSIGLGGLLIPLLSVATALTLVPVLLASVGVRLQWPRRAPTDPTSAAWARLATAVTRRPVLVTALTTAALLALAAPLVGLHLGSPQLSAYDETTPAGAAAQRVTDSGIVAGALRPSQLLLPPAAAGAVDDLAASPGTAAVLAPSGEGWAGSAGRLVLALSADDPATTAGAEAVRALRATAAALPGADGRVQVGGSPAEDADFVTAVYSDSPYVIAGIVVITFLLLARALRSLWLPLKALALNVVSLAAAYGITVLVWQGGYGTELLFGTSASGAITTWVPIAVFAFLFGLSMDYEVFILSRMREAHDAGADTPRAVVEGIASTGRLVTSAALILFFAFVALSTVPAIEVKILATALALGIAIDALIVRALLAPALVVLLGEANWILPAPLARALRVQGPAPHAAAPRRRGHELVQES</sequence>
<dbReference type="PANTHER" id="PTHR33406:SF13">
    <property type="entry name" value="MEMBRANE PROTEIN YDFJ"/>
    <property type="match status" value="1"/>
</dbReference>
<name>A0A6J4QF34_9ACTN</name>
<dbReference type="Pfam" id="PF03176">
    <property type="entry name" value="MMPL"/>
    <property type="match status" value="2"/>
</dbReference>
<feature type="transmembrane region" description="Helical" evidence="6">
    <location>
        <begin position="281"/>
        <end position="302"/>
    </location>
</feature>
<feature type="transmembrane region" description="Helical" evidence="6">
    <location>
        <begin position="363"/>
        <end position="385"/>
    </location>
</feature>
<keyword evidence="5 6" id="KW-0472">Membrane</keyword>
<evidence type="ECO:0000256" key="6">
    <source>
        <dbReference type="SAM" id="Phobius"/>
    </source>
</evidence>
<feature type="transmembrane region" description="Helical" evidence="6">
    <location>
        <begin position="513"/>
        <end position="529"/>
    </location>
</feature>
<dbReference type="InterPro" id="IPR004869">
    <property type="entry name" value="MMPL_dom"/>
</dbReference>
<keyword evidence="2" id="KW-1003">Cell membrane</keyword>
<evidence type="ECO:0000256" key="2">
    <source>
        <dbReference type="ARBA" id="ARBA00022475"/>
    </source>
</evidence>
<dbReference type="PANTHER" id="PTHR33406">
    <property type="entry name" value="MEMBRANE PROTEIN MJ1562-RELATED"/>
    <property type="match status" value="1"/>
</dbReference>
<feature type="transmembrane region" description="Helical" evidence="6">
    <location>
        <begin position="580"/>
        <end position="600"/>
    </location>
</feature>
<evidence type="ECO:0000259" key="7">
    <source>
        <dbReference type="PROSITE" id="PS50156"/>
    </source>
</evidence>
<dbReference type="AlphaFoldDB" id="A0A6J4QF34"/>
<feature type="transmembrane region" description="Helical" evidence="6">
    <location>
        <begin position="629"/>
        <end position="650"/>
    </location>
</feature>
<keyword evidence="4 6" id="KW-1133">Transmembrane helix</keyword>
<feature type="transmembrane region" description="Helical" evidence="6">
    <location>
        <begin position="178"/>
        <end position="197"/>
    </location>
</feature>
<feature type="transmembrane region" description="Helical" evidence="6">
    <location>
        <begin position="232"/>
        <end position="253"/>
    </location>
</feature>
<dbReference type="PROSITE" id="PS50156">
    <property type="entry name" value="SSD"/>
    <property type="match status" value="1"/>
</dbReference>
<evidence type="ECO:0000256" key="4">
    <source>
        <dbReference type="ARBA" id="ARBA00022989"/>
    </source>
</evidence>
<dbReference type="Gene3D" id="1.20.1640.10">
    <property type="entry name" value="Multidrug efflux transporter AcrB transmembrane domain"/>
    <property type="match status" value="2"/>
</dbReference>
<organism evidence="8">
    <name type="scientific">uncultured Quadrisphaera sp</name>
    <dbReference type="NCBI Taxonomy" id="904978"/>
    <lineage>
        <taxon>Bacteria</taxon>
        <taxon>Bacillati</taxon>
        <taxon>Actinomycetota</taxon>
        <taxon>Actinomycetes</taxon>
        <taxon>Kineosporiales</taxon>
        <taxon>Kineosporiaceae</taxon>
        <taxon>Quadrisphaera</taxon>
        <taxon>environmental samples</taxon>
    </lineage>
</organism>
<feature type="domain" description="SSD" evidence="7">
    <location>
        <begin position="201"/>
        <end position="331"/>
    </location>
</feature>
<gene>
    <name evidence="8" type="ORF">AVDCRST_MAG35-3215</name>
</gene>
<feature type="transmembrane region" description="Helical" evidence="6">
    <location>
        <begin position="204"/>
        <end position="226"/>
    </location>
</feature>
<comment type="subcellular location">
    <subcellularLocation>
        <location evidence="1">Cell membrane</location>
        <topology evidence="1">Multi-pass membrane protein</topology>
    </subcellularLocation>
</comment>
<dbReference type="InterPro" id="IPR050545">
    <property type="entry name" value="Mycobact_MmpL"/>
</dbReference>
<feature type="non-terminal residue" evidence="8">
    <location>
        <position position="720"/>
    </location>
</feature>
<evidence type="ECO:0000256" key="5">
    <source>
        <dbReference type="ARBA" id="ARBA00023136"/>
    </source>
</evidence>
<keyword evidence="3 6" id="KW-0812">Transmembrane</keyword>
<feature type="transmembrane region" description="Helical" evidence="6">
    <location>
        <begin position="308"/>
        <end position="332"/>
    </location>
</feature>
<proteinExistence type="predicted"/>
<feature type="transmembrane region" description="Helical" evidence="6">
    <location>
        <begin position="656"/>
        <end position="682"/>
    </location>
</feature>
<protein>
    <recommendedName>
        <fullName evidence="7">SSD domain-containing protein</fullName>
    </recommendedName>
</protein>